<dbReference type="Gene3D" id="3.60.21.10">
    <property type="match status" value="1"/>
</dbReference>
<dbReference type="InterPro" id="IPR004843">
    <property type="entry name" value="Calcineurin-like_PHP"/>
</dbReference>
<dbReference type="Pfam" id="PF00149">
    <property type="entry name" value="Metallophos"/>
    <property type="match status" value="1"/>
</dbReference>
<feature type="domain" description="Calcineurin-like phosphoesterase" evidence="1">
    <location>
        <begin position="6"/>
        <end position="205"/>
    </location>
</feature>
<comment type="caution">
    <text evidence="2">The sequence shown here is derived from an EMBL/GenBank/DDBJ whole genome shotgun (WGS) entry which is preliminary data.</text>
</comment>
<dbReference type="InterPro" id="IPR029052">
    <property type="entry name" value="Metallo-depent_PP-like"/>
</dbReference>
<reference evidence="2 3" key="1">
    <citation type="submission" date="2024-05" db="EMBL/GenBank/DDBJ databases">
        <authorList>
            <person name="De Oliveira J.P."/>
            <person name="Noriler S.A."/>
            <person name="De Oliveira A.G."/>
            <person name="Sipoli D.S."/>
        </authorList>
    </citation>
    <scope>NUCLEOTIDE SEQUENCE [LARGE SCALE GENOMIC DNA]</scope>
    <source>
        <strain evidence="2 3">LABIM192</strain>
    </source>
</reference>
<organism evidence="2 3">
    <name type="scientific">Chromobacterium phragmitis</name>
    <dbReference type="NCBI Taxonomy" id="2202141"/>
    <lineage>
        <taxon>Bacteria</taxon>
        <taxon>Pseudomonadati</taxon>
        <taxon>Pseudomonadota</taxon>
        <taxon>Betaproteobacteria</taxon>
        <taxon>Neisseriales</taxon>
        <taxon>Chromobacteriaceae</taxon>
        <taxon>Chromobacterium</taxon>
    </lineage>
</organism>
<name>A0ABV0J0Z7_9NEIS</name>
<dbReference type="SUPFAM" id="SSF56300">
    <property type="entry name" value="Metallo-dependent phosphatases"/>
    <property type="match status" value="1"/>
</dbReference>
<dbReference type="PANTHER" id="PTHR30337">
    <property type="entry name" value="COMPONENT OF ATP-DEPENDENT DSDNA EXONUCLEASE"/>
    <property type="match status" value="1"/>
</dbReference>
<evidence type="ECO:0000259" key="1">
    <source>
        <dbReference type="Pfam" id="PF00149"/>
    </source>
</evidence>
<dbReference type="Proteomes" id="UP001462502">
    <property type="component" value="Unassembled WGS sequence"/>
</dbReference>
<keyword evidence="3" id="KW-1185">Reference proteome</keyword>
<gene>
    <name evidence="2" type="ORF">ABI908_24180</name>
</gene>
<evidence type="ECO:0000313" key="2">
    <source>
        <dbReference type="EMBL" id="MEO9387197.1"/>
    </source>
</evidence>
<accession>A0ABV0J0Z7</accession>
<protein>
    <submittedName>
        <fullName evidence="2">Metallophosphoesterase</fullName>
    </submittedName>
</protein>
<sequence>MKPYGLMADVHAHNWTFAASVTSEGVNNRLKFLLDDIERCADETAAAGGDSLVVAGDLFHVRGSVAPSVLNPTKAALERIRAKHPAMAIIILAGNHDMEHRHSSEVGNSVQALAGPGVQIINHPTLLPARGMLLLPWDESVNELKAKIEEWVYDIGHDGVSLADYDLILHAPIDGVIPGLPDHGLTHEWLASHGFRRVLSGHYHNHKRFPGNVYSIGALAHHTWNDVGTDAGFLIVGADVEDVTFRASHAPRFYDVRDEDLADETTLALAVADCYVRVRLPKTRSTELEEIRKQLEGMGARAVVFNIVKERVMEREAGAVATVRAGASVEVSVSDYVKSKPEFADAGADIIKACLSVLSEVA</sequence>
<dbReference type="PANTHER" id="PTHR30337:SF0">
    <property type="entry name" value="NUCLEASE SBCCD SUBUNIT D"/>
    <property type="match status" value="1"/>
</dbReference>
<evidence type="ECO:0000313" key="3">
    <source>
        <dbReference type="Proteomes" id="UP001462502"/>
    </source>
</evidence>
<dbReference type="EMBL" id="JBDXMI010000015">
    <property type="protein sequence ID" value="MEO9387197.1"/>
    <property type="molecule type" value="Genomic_DNA"/>
</dbReference>
<dbReference type="RefSeq" id="WP_347937975.1">
    <property type="nucleotide sequence ID" value="NZ_JBDXMI010000015.1"/>
</dbReference>
<dbReference type="InterPro" id="IPR050535">
    <property type="entry name" value="DNA_Repair-Maintenance_Comp"/>
</dbReference>
<proteinExistence type="predicted"/>